<keyword evidence="4" id="KW-1185">Reference proteome</keyword>
<reference evidence="3" key="1">
    <citation type="journal article" date="2014" name="Int. J. Syst. Evol. Microbiol.">
        <title>Complete genome sequence of Corynebacterium casei LMG S-19264T (=DSM 44701T), isolated from a smear-ripened cheese.</title>
        <authorList>
            <consortium name="US DOE Joint Genome Institute (JGI-PGF)"/>
            <person name="Walter F."/>
            <person name="Albersmeier A."/>
            <person name="Kalinowski J."/>
            <person name="Ruckert C."/>
        </authorList>
    </citation>
    <scope>NUCLEOTIDE SEQUENCE</scope>
    <source>
        <strain evidence="3">JCM 3086</strain>
    </source>
</reference>
<gene>
    <name evidence="3" type="ORF">GCM10010121_072820</name>
</gene>
<dbReference type="PANTHER" id="PTHR30272:SF1">
    <property type="entry name" value="3-HYDROXYACYL-[ACYL-CARRIER-PROTEIN] DEHYDRATASE"/>
    <property type="match status" value="1"/>
</dbReference>
<sequence>MRFHLIDRIETLTPRETITARKVTSVDETYWQATPNGPVLPFGLALEALCQAATWLIMISTDHRLRAALLAVGEATAHRDVAPGEVLSMHATIESMTGEAAILDGTVTAGGERVLEATGILCALIDAERLDDPDHTRRMAHQLQGGGPVG</sequence>
<dbReference type="RefSeq" id="WP_189315621.1">
    <property type="nucleotide sequence ID" value="NZ_BMQA01000040.1"/>
</dbReference>
<dbReference type="Gene3D" id="3.10.129.10">
    <property type="entry name" value="Hotdog Thioesterase"/>
    <property type="match status" value="1"/>
</dbReference>
<proteinExistence type="inferred from homology"/>
<dbReference type="GO" id="GO:0016829">
    <property type="term" value="F:lyase activity"/>
    <property type="evidence" value="ECO:0007669"/>
    <property type="project" value="UniProtKB-KW"/>
</dbReference>
<dbReference type="EMBL" id="BMQA01000040">
    <property type="protein sequence ID" value="GGJ51336.1"/>
    <property type="molecule type" value="Genomic_DNA"/>
</dbReference>
<accession>A0A917P1D0</accession>
<dbReference type="Proteomes" id="UP000657574">
    <property type="component" value="Unassembled WGS sequence"/>
</dbReference>
<evidence type="ECO:0008006" key="5">
    <source>
        <dbReference type="Google" id="ProtNLM"/>
    </source>
</evidence>
<comment type="caution">
    <text evidence="3">The sequence shown here is derived from an EMBL/GenBank/DDBJ whole genome shotgun (WGS) entry which is preliminary data.</text>
</comment>
<evidence type="ECO:0000256" key="2">
    <source>
        <dbReference type="ARBA" id="ARBA00023239"/>
    </source>
</evidence>
<keyword evidence="2" id="KW-0456">Lyase</keyword>
<comment type="similarity">
    <text evidence="1">Belongs to the thioester dehydratase family. FabZ subfamily.</text>
</comment>
<dbReference type="PANTHER" id="PTHR30272">
    <property type="entry name" value="3-HYDROXYACYL-[ACYL-CARRIER-PROTEIN] DEHYDRATASE"/>
    <property type="match status" value="1"/>
</dbReference>
<dbReference type="InterPro" id="IPR013114">
    <property type="entry name" value="FabA_FabZ"/>
</dbReference>
<organism evidence="3 4">
    <name type="scientific">Streptomyces brasiliensis</name>
    <dbReference type="NCBI Taxonomy" id="1954"/>
    <lineage>
        <taxon>Bacteria</taxon>
        <taxon>Bacillati</taxon>
        <taxon>Actinomycetota</taxon>
        <taxon>Actinomycetes</taxon>
        <taxon>Kitasatosporales</taxon>
        <taxon>Streptomycetaceae</taxon>
        <taxon>Streptomyces</taxon>
    </lineage>
</organism>
<dbReference type="Pfam" id="PF07977">
    <property type="entry name" value="FabA"/>
    <property type="match status" value="1"/>
</dbReference>
<protein>
    <recommendedName>
        <fullName evidence="5">3-hydroxylacyl-ACP dehydratase</fullName>
    </recommendedName>
</protein>
<name>A0A917P1D0_9ACTN</name>
<evidence type="ECO:0000256" key="1">
    <source>
        <dbReference type="ARBA" id="ARBA00009174"/>
    </source>
</evidence>
<dbReference type="SUPFAM" id="SSF54637">
    <property type="entry name" value="Thioesterase/thiol ester dehydrase-isomerase"/>
    <property type="match status" value="1"/>
</dbReference>
<evidence type="ECO:0000313" key="4">
    <source>
        <dbReference type="Proteomes" id="UP000657574"/>
    </source>
</evidence>
<dbReference type="AlphaFoldDB" id="A0A917P1D0"/>
<reference evidence="3" key="2">
    <citation type="submission" date="2020-09" db="EMBL/GenBank/DDBJ databases">
        <authorList>
            <person name="Sun Q."/>
            <person name="Ohkuma M."/>
        </authorList>
    </citation>
    <scope>NUCLEOTIDE SEQUENCE</scope>
    <source>
        <strain evidence="3">JCM 3086</strain>
    </source>
</reference>
<evidence type="ECO:0000313" key="3">
    <source>
        <dbReference type="EMBL" id="GGJ51336.1"/>
    </source>
</evidence>
<dbReference type="InterPro" id="IPR029069">
    <property type="entry name" value="HotDog_dom_sf"/>
</dbReference>